<dbReference type="InterPro" id="IPR000719">
    <property type="entry name" value="Prot_kinase_dom"/>
</dbReference>
<dbReference type="EMBL" id="BLLF01001673">
    <property type="protein sequence ID" value="GFH20640.1"/>
    <property type="molecule type" value="Genomic_DNA"/>
</dbReference>
<dbReference type="GO" id="GO:0005524">
    <property type="term" value="F:ATP binding"/>
    <property type="evidence" value="ECO:0007669"/>
    <property type="project" value="InterPro"/>
</dbReference>
<keyword evidence="3" id="KW-0808">Transferase</keyword>
<dbReference type="SUPFAM" id="SSF56112">
    <property type="entry name" value="Protein kinase-like (PK-like)"/>
    <property type="match status" value="1"/>
</dbReference>
<evidence type="ECO:0000259" key="2">
    <source>
        <dbReference type="PROSITE" id="PS50011"/>
    </source>
</evidence>
<evidence type="ECO:0000313" key="3">
    <source>
        <dbReference type="EMBL" id="GFH20640.1"/>
    </source>
</evidence>
<evidence type="ECO:0000256" key="1">
    <source>
        <dbReference type="SAM" id="MobiDB-lite"/>
    </source>
</evidence>
<feature type="region of interest" description="Disordered" evidence="1">
    <location>
        <begin position="160"/>
        <end position="191"/>
    </location>
</feature>
<dbReference type="Proteomes" id="UP000485058">
    <property type="component" value="Unassembled WGS sequence"/>
</dbReference>
<gene>
    <name evidence="3" type="ORF">HaLaN_17793</name>
</gene>
<dbReference type="PANTHER" id="PTHR37171">
    <property type="entry name" value="SERINE/THREONINE-PROTEIN KINASE YRZF-RELATED"/>
    <property type="match status" value="1"/>
</dbReference>
<sequence length="396" mass="44043">MQSPHREIVVASVEEHKTAWGASGAGGWGQKQAQEQDLASLQMPDAMDYAVDLVTRPCVAVDDALMQACSYCQEKKWRFTFITYYQLTFFVWRVAEDKYAVTDGFLHDGAPYGLHTREALAYIMWMSLEAPWGKQLSEQDNGALQALEKQLKQQVAVKVLRGKPMEDNKDPSELSKLQHSRSLASGGERRNQTTGTAYYAAHQKDQPPSWTPIRDAPEYPLAALQLGGKNLGAGQCGPVMQGWFGEVPVAIKGTDACKRPDIVKMLWHEAQIYGTLKELQGHILPVLHGCGYWWGRNSFFLATSVVAGEPLNYCIDEAVSEAVAEAARQALTAIHQRGVAHGDVRYDNFLVQYHDDKAQVYIIGFGHAYLNPTPEECEDEMAELERVLLNGLGVPE</sequence>
<dbReference type="PANTHER" id="PTHR37171:SF1">
    <property type="entry name" value="SERINE_THREONINE-PROTEIN KINASE YRZF-RELATED"/>
    <property type="match status" value="1"/>
</dbReference>
<organism evidence="3 4">
    <name type="scientific">Haematococcus lacustris</name>
    <name type="common">Green alga</name>
    <name type="synonym">Haematococcus pluvialis</name>
    <dbReference type="NCBI Taxonomy" id="44745"/>
    <lineage>
        <taxon>Eukaryota</taxon>
        <taxon>Viridiplantae</taxon>
        <taxon>Chlorophyta</taxon>
        <taxon>core chlorophytes</taxon>
        <taxon>Chlorophyceae</taxon>
        <taxon>CS clade</taxon>
        <taxon>Chlamydomonadales</taxon>
        <taxon>Haematococcaceae</taxon>
        <taxon>Haematococcus</taxon>
    </lineage>
</organism>
<accession>A0A699ZHM8</accession>
<dbReference type="InterPro" id="IPR052396">
    <property type="entry name" value="Meiotic_Drive_Suppr_Kinase"/>
</dbReference>
<keyword evidence="3" id="KW-0418">Kinase</keyword>
<dbReference type="InterPro" id="IPR011009">
    <property type="entry name" value="Kinase-like_dom_sf"/>
</dbReference>
<evidence type="ECO:0000313" key="4">
    <source>
        <dbReference type="Proteomes" id="UP000485058"/>
    </source>
</evidence>
<protein>
    <submittedName>
        <fullName evidence="3">Protein kinase domain-containing protein</fullName>
    </submittedName>
</protein>
<feature type="domain" description="Protein kinase" evidence="2">
    <location>
        <begin position="225"/>
        <end position="396"/>
    </location>
</feature>
<reference evidence="3 4" key="1">
    <citation type="submission" date="2020-02" db="EMBL/GenBank/DDBJ databases">
        <title>Draft genome sequence of Haematococcus lacustris strain NIES-144.</title>
        <authorList>
            <person name="Morimoto D."/>
            <person name="Nakagawa S."/>
            <person name="Yoshida T."/>
            <person name="Sawayama S."/>
        </authorList>
    </citation>
    <scope>NUCLEOTIDE SEQUENCE [LARGE SCALE GENOMIC DNA]</scope>
    <source>
        <strain evidence="3 4">NIES-144</strain>
    </source>
</reference>
<dbReference type="GO" id="GO:0004672">
    <property type="term" value="F:protein kinase activity"/>
    <property type="evidence" value="ECO:0007669"/>
    <property type="project" value="InterPro"/>
</dbReference>
<feature type="compositionally biased region" description="Basic and acidic residues" evidence="1">
    <location>
        <begin position="163"/>
        <end position="173"/>
    </location>
</feature>
<keyword evidence="4" id="KW-1185">Reference proteome</keyword>
<proteinExistence type="predicted"/>
<comment type="caution">
    <text evidence="3">The sequence shown here is derived from an EMBL/GenBank/DDBJ whole genome shotgun (WGS) entry which is preliminary data.</text>
</comment>
<dbReference type="AlphaFoldDB" id="A0A699ZHM8"/>
<name>A0A699ZHM8_HAELA</name>
<dbReference type="PROSITE" id="PS50011">
    <property type="entry name" value="PROTEIN_KINASE_DOM"/>
    <property type="match status" value="1"/>
</dbReference>
<dbReference type="Gene3D" id="1.10.510.10">
    <property type="entry name" value="Transferase(Phosphotransferase) domain 1"/>
    <property type="match status" value="1"/>
</dbReference>